<evidence type="ECO:0000256" key="5">
    <source>
        <dbReference type="SAM" id="MobiDB-lite"/>
    </source>
</evidence>
<dbReference type="RefSeq" id="WP_215626898.1">
    <property type="nucleotide sequence ID" value="NZ_CP067089.2"/>
</dbReference>
<accession>A0A7T7XNH6</accession>
<dbReference type="PANTHER" id="PTHR43649:SF34">
    <property type="entry name" value="ABC TRANSPORTER PERIPLASMIC-BINDING PROTEIN YCJN-RELATED"/>
    <property type="match status" value="1"/>
</dbReference>
<dbReference type="AlphaFoldDB" id="A0A7T7XNH6"/>
<evidence type="ECO:0000313" key="6">
    <source>
        <dbReference type="EMBL" id="QQO09595.1"/>
    </source>
</evidence>
<dbReference type="InterPro" id="IPR050490">
    <property type="entry name" value="Bact_solute-bd_prot1"/>
</dbReference>
<protein>
    <submittedName>
        <fullName evidence="6">Extracellular solute-binding protein</fullName>
    </submittedName>
</protein>
<evidence type="ECO:0000313" key="7">
    <source>
        <dbReference type="Proteomes" id="UP000595917"/>
    </source>
</evidence>
<dbReference type="GO" id="GO:0042597">
    <property type="term" value="C:periplasmic space"/>
    <property type="evidence" value="ECO:0007669"/>
    <property type="project" value="UniProtKB-SubCell"/>
</dbReference>
<reference evidence="6" key="1">
    <citation type="submission" date="2021-01" db="EMBL/GenBank/DDBJ databases">
        <title>Description of Breznakiella homolactica.</title>
        <authorList>
            <person name="Song Y."/>
            <person name="Brune A."/>
        </authorList>
    </citation>
    <scope>NUCLEOTIDE SEQUENCE</scope>
    <source>
        <strain evidence="6">RmG30</strain>
    </source>
</reference>
<dbReference type="Gene3D" id="3.40.190.10">
    <property type="entry name" value="Periplasmic binding protein-like II"/>
    <property type="match status" value="1"/>
</dbReference>
<dbReference type="KEGG" id="bhc:JFL75_01365"/>
<feature type="region of interest" description="Disordered" evidence="5">
    <location>
        <begin position="413"/>
        <end position="434"/>
    </location>
</feature>
<evidence type="ECO:0000256" key="1">
    <source>
        <dbReference type="ARBA" id="ARBA00004418"/>
    </source>
</evidence>
<evidence type="ECO:0000256" key="3">
    <source>
        <dbReference type="ARBA" id="ARBA00022448"/>
    </source>
</evidence>
<keyword evidence="7" id="KW-1185">Reference proteome</keyword>
<evidence type="ECO:0000256" key="4">
    <source>
        <dbReference type="ARBA" id="ARBA00022729"/>
    </source>
</evidence>
<dbReference type="Pfam" id="PF01547">
    <property type="entry name" value="SBP_bac_1"/>
    <property type="match status" value="1"/>
</dbReference>
<gene>
    <name evidence="6" type="ORF">JFL75_01365</name>
</gene>
<dbReference type="PANTHER" id="PTHR43649">
    <property type="entry name" value="ARABINOSE-BINDING PROTEIN-RELATED"/>
    <property type="match status" value="1"/>
</dbReference>
<keyword evidence="4" id="KW-0732">Signal</keyword>
<proteinExistence type="inferred from homology"/>
<keyword evidence="3" id="KW-0813">Transport</keyword>
<comment type="similarity">
    <text evidence="2">Belongs to the bacterial solute-binding protein 1 family.</text>
</comment>
<dbReference type="SUPFAM" id="SSF53850">
    <property type="entry name" value="Periplasmic binding protein-like II"/>
    <property type="match status" value="1"/>
</dbReference>
<dbReference type="InterPro" id="IPR006059">
    <property type="entry name" value="SBP"/>
</dbReference>
<dbReference type="EMBL" id="CP067089">
    <property type="protein sequence ID" value="QQO09595.1"/>
    <property type="molecule type" value="Genomic_DNA"/>
</dbReference>
<comment type="subcellular location">
    <subcellularLocation>
        <location evidence="1">Periplasm</location>
    </subcellularLocation>
</comment>
<dbReference type="Proteomes" id="UP000595917">
    <property type="component" value="Chromosome"/>
</dbReference>
<sequence>MKKISLILLIAACVLWAGAAVYKFTSIRNQQSQKVTITFAQYWQDETDTRFLDSLIADFEQENPLITVQVLDMSGAALQDRILGFINEEDPRKRKRNPLPDILALDSRWSGVFDFGELLLPLEQYIAGDSQLSAELAFSGAVQDEPVLIMPAVSFSYPLFYNIKLLRESGFDRPPKSREEFLAYVRTIAGGGSGIYGTALALSPENPYGITGDLYAWLCASGPAITQGNTLDFTSREAVRGLTFLSAFAEENSLDPGFAGTADREKLDSFAAGKTAMIIGSVGDIACIRGKAPELDFGVTAVPAQASYIGKPYFAVRSWYLGIPKESPRDEAAWRFISFLLGKDRNEYLASRVYGIPANGNAQPERLNHDDLYEKLLSLTDSGEGIAELYGFSQAGVLETIIREETIRMLNGEQSPEETAAAIQSRWDAPGSGD</sequence>
<evidence type="ECO:0000256" key="2">
    <source>
        <dbReference type="ARBA" id="ARBA00008520"/>
    </source>
</evidence>
<name>A0A7T7XNH6_9SPIR</name>
<organism evidence="6 7">
    <name type="scientific">Breznakiella homolactica</name>
    <dbReference type="NCBI Taxonomy" id="2798577"/>
    <lineage>
        <taxon>Bacteria</taxon>
        <taxon>Pseudomonadati</taxon>
        <taxon>Spirochaetota</taxon>
        <taxon>Spirochaetia</taxon>
        <taxon>Spirochaetales</taxon>
        <taxon>Breznakiellaceae</taxon>
        <taxon>Breznakiella</taxon>
    </lineage>
</organism>